<evidence type="ECO:0000256" key="1">
    <source>
        <dbReference type="SAM" id="Phobius"/>
    </source>
</evidence>
<keyword evidence="1" id="KW-0472">Membrane</keyword>
<reference evidence="2 3" key="1">
    <citation type="submission" date="2024-05" db="EMBL/GenBank/DDBJ databases">
        <title>Sphingomonas sp. HF-S3 16S ribosomal RNA gene Genome sequencing and assembly.</title>
        <authorList>
            <person name="Lee H."/>
        </authorList>
    </citation>
    <scope>NUCLEOTIDE SEQUENCE [LARGE SCALE GENOMIC DNA]</scope>
    <source>
        <strain evidence="2 3">HF-S3</strain>
    </source>
</reference>
<evidence type="ECO:0000313" key="2">
    <source>
        <dbReference type="EMBL" id="MEN3745749.1"/>
    </source>
</evidence>
<dbReference type="RefSeq" id="WP_346244754.1">
    <property type="nucleotide sequence ID" value="NZ_JBDIZK010000001.1"/>
</dbReference>
<evidence type="ECO:0000313" key="3">
    <source>
        <dbReference type="Proteomes" id="UP001427805"/>
    </source>
</evidence>
<keyword evidence="3" id="KW-1185">Reference proteome</keyword>
<comment type="caution">
    <text evidence="2">The sequence shown here is derived from an EMBL/GenBank/DDBJ whole genome shotgun (WGS) entry which is preliminary data.</text>
</comment>
<dbReference type="Proteomes" id="UP001427805">
    <property type="component" value="Unassembled WGS sequence"/>
</dbReference>
<dbReference type="EMBL" id="JBDIZK010000001">
    <property type="protein sequence ID" value="MEN3745749.1"/>
    <property type="molecule type" value="Genomic_DNA"/>
</dbReference>
<gene>
    <name evidence="2" type="ORF">TPR58_01120</name>
</gene>
<sequence>MIIEHEATSRALDRRSGADVTTDAIEDILRRYPKVFQVEIDRAVMFLSSAPVLQRAVLSARPGMQAKIDRLRRDHPKAFRNGSTGYVLVGLLSATVILLGYLVSGIG</sequence>
<organism evidence="2 3">
    <name type="scientific">Sphingomonas rustica</name>
    <dbReference type="NCBI Taxonomy" id="3103142"/>
    <lineage>
        <taxon>Bacteria</taxon>
        <taxon>Pseudomonadati</taxon>
        <taxon>Pseudomonadota</taxon>
        <taxon>Alphaproteobacteria</taxon>
        <taxon>Sphingomonadales</taxon>
        <taxon>Sphingomonadaceae</taxon>
        <taxon>Sphingomonas</taxon>
    </lineage>
</organism>
<keyword evidence="1" id="KW-1133">Transmembrane helix</keyword>
<proteinExistence type="predicted"/>
<name>A0ABV0B2B9_9SPHN</name>
<accession>A0ABV0B2B9</accession>
<keyword evidence="1" id="KW-0812">Transmembrane</keyword>
<feature type="transmembrane region" description="Helical" evidence="1">
    <location>
        <begin position="85"/>
        <end position="104"/>
    </location>
</feature>
<protein>
    <submittedName>
        <fullName evidence="2">Uncharacterized protein</fullName>
    </submittedName>
</protein>